<proteinExistence type="predicted"/>
<feature type="non-terminal residue" evidence="1">
    <location>
        <position position="1"/>
    </location>
</feature>
<sequence length="53" mass="5558">AGVAAFTMAAGAATVAVAMVRDLRNCRLFMAYLLDWAGDTPRLVPAPCLSALF</sequence>
<dbReference type="EMBL" id="LAZR01059499">
    <property type="protein sequence ID" value="KKK67661.1"/>
    <property type="molecule type" value="Genomic_DNA"/>
</dbReference>
<gene>
    <name evidence="1" type="ORF">LCGC14_2951830</name>
</gene>
<evidence type="ECO:0000313" key="1">
    <source>
        <dbReference type="EMBL" id="KKK67661.1"/>
    </source>
</evidence>
<comment type="caution">
    <text evidence="1">The sequence shown here is derived from an EMBL/GenBank/DDBJ whole genome shotgun (WGS) entry which is preliminary data.</text>
</comment>
<dbReference type="AlphaFoldDB" id="A0A0F9A671"/>
<protein>
    <submittedName>
        <fullName evidence="1">Uncharacterized protein</fullName>
    </submittedName>
</protein>
<accession>A0A0F9A671</accession>
<reference evidence="1" key="1">
    <citation type="journal article" date="2015" name="Nature">
        <title>Complex archaea that bridge the gap between prokaryotes and eukaryotes.</title>
        <authorList>
            <person name="Spang A."/>
            <person name="Saw J.H."/>
            <person name="Jorgensen S.L."/>
            <person name="Zaremba-Niedzwiedzka K."/>
            <person name="Martijn J."/>
            <person name="Lind A.E."/>
            <person name="van Eijk R."/>
            <person name="Schleper C."/>
            <person name="Guy L."/>
            <person name="Ettema T.J."/>
        </authorList>
    </citation>
    <scope>NUCLEOTIDE SEQUENCE</scope>
</reference>
<organism evidence="1">
    <name type="scientific">marine sediment metagenome</name>
    <dbReference type="NCBI Taxonomy" id="412755"/>
    <lineage>
        <taxon>unclassified sequences</taxon>
        <taxon>metagenomes</taxon>
        <taxon>ecological metagenomes</taxon>
    </lineage>
</organism>
<name>A0A0F9A671_9ZZZZ</name>